<dbReference type="GO" id="GO:0090729">
    <property type="term" value="F:toxin activity"/>
    <property type="evidence" value="ECO:0007669"/>
    <property type="project" value="UniProtKB-KW"/>
</dbReference>
<reference evidence="2" key="1">
    <citation type="submission" date="2013-04" db="UniProtKB">
        <authorList>
            <consortium name="EnsemblPlants"/>
        </authorList>
    </citation>
    <scope>IDENTIFICATION</scope>
</reference>
<dbReference type="AlphaFoldDB" id="J3LCA2"/>
<dbReference type="GO" id="GO:0017148">
    <property type="term" value="P:negative regulation of translation"/>
    <property type="evidence" value="ECO:0007669"/>
    <property type="project" value="UniProtKB-KW"/>
</dbReference>
<dbReference type="Proteomes" id="UP000006038">
    <property type="component" value="Unassembled WGS sequence"/>
</dbReference>
<dbReference type="Gramene" id="OB02G22690.1">
    <property type="protein sequence ID" value="OB02G22690.1"/>
    <property type="gene ID" value="OB02G22690"/>
</dbReference>
<keyword evidence="1" id="KW-0800">Toxin</keyword>
<evidence type="ECO:0000256" key="1">
    <source>
        <dbReference type="RuleBase" id="RU004915"/>
    </source>
</evidence>
<comment type="similarity">
    <text evidence="1">Belongs to the ribosome-inactivating protein family.</text>
</comment>
<dbReference type="PANTHER" id="PTHR33453:SF21">
    <property type="entry name" value="RRNA N-GLYCOSYLASE"/>
    <property type="match status" value="1"/>
</dbReference>
<comment type="catalytic activity">
    <reaction evidence="1">
        <text>Endohydrolysis of the N-glycosidic bond at one specific adenosine on the 28S rRNA.</text>
        <dbReference type="EC" id="3.2.2.22"/>
    </reaction>
</comment>
<protein>
    <recommendedName>
        <fullName evidence="1">rRNA N-glycosylase</fullName>
        <ecNumber evidence="1">3.2.2.22</ecNumber>
    </recommendedName>
</protein>
<dbReference type="EnsemblPlants" id="OB02G22690.1">
    <property type="protein sequence ID" value="OB02G22690.1"/>
    <property type="gene ID" value="OB02G22690"/>
</dbReference>
<dbReference type="GO" id="GO:0006952">
    <property type="term" value="P:defense response"/>
    <property type="evidence" value="ECO:0007669"/>
    <property type="project" value="UniProtKB-KW"/>
</dbReference>
<dbReference type="PANTHER" id="PTHR33453">
    <property type="match status" value="1"/>
</dbReference>
<evidence type="ECO:0000313" key="3">
    <source>
        <dbReference type="Proteomes" id="UP000006038"/>
    </source>
</evidence>
<organism evidence="2">
    <name type="scientific">Oryza brachyantha</name>
    <name type="common">malo sina</name>
    <dbReference type="NCBI Taxonomy" id="4533"/>
    <lineage>
        <taxon>Eukaryota</taxon>
        <taxon>Viridiplantae</taxon>
        <taxon>Streptophyta</taxon>
        <taxon>Embryophyta</taxon>
        <taxon>Tracheophyta</taxon>
        <taxon>Spermatophyta</taxon>
        <taxon>Magnoliopsida</taxon>
        <taxon>Liliopsida</taxon>
        <taxon>Poales</taxon>
        <taxon>Poaceae</taxon>
        <taxon>BOP clade</taxon>
        <taxon>Oryzoideae</taxon>
        <taxon>Oryzeae</taxon>
        <taxon>Oryzinae</taxon>
        <taxon>Oryza</taxon>
    </lineage>
</organism>
<dbReference type="SUPFAM" id="SSF56371">
    <property type="entry name" value="Ribosome inactivating proteins (RIP)"/>
    <property type="match status" value="1"/>
</dbReference>
<keyword evidence="1" id="KW-0652">Protein synthesis inhibitor</keyword>
<dbReference type="EC" id="3.2.2.22" evidence="1"/>
<proteinExistence type="inferred from homology"/>
<dbReference type="GO" id="GO:0030598">
    <property type="term" value="F:rRNA N-glycosylase activity"/>
    <property type="evidence" value="ECO:0007669"/>
    <property type="project" value="UniProtKB-EC"/>
</dbReference>
<dbReference type="HOGENOM" id="CLU_928654_0_0_1"/>
<name>J3LCA2_ORYBR</name>
<dbReference type="Pfam" id="PF00161">
    <property type="entry name" value="RIP"/>
    <property type="match status" value="1"/>
</dbReference>
<keyword evidence="1" id="KW-0378">Hydrolase</keyword>
<dbReference type="OMA" id="CCMALRM"/>
<sequence>MNVLFRESGQVPYIHLYLHEDPKKMNKSYLHMINDIKRHIKLKSAQENGGVARYIEAVEIHCGANLGSEGDAPHFVHKIPMLPTAPNDNMYFVVVMHRPDSWVGGPREPVKLLFAFRDLYLLGFLHGNQWNVFCDAKLGSDITLEEKLLWTVTLPFTGSYRDLDGDRSTLDLWFQGQSDTYGSLSSFNSQVNTKRGLLRSVLSIAEALRFPDLLIRISIGFAAGLHGATLPAWELYWPSLTPTTHQPRIPRIFKCPFDESHFTNWSDYCELAKLGPKAFIPIPGFATYSSLVSFLGVCLD</sequence>
<dbReference type="InterPro" id="IPR036041">
    <property type="entry name" value="Ribosome-inact_prot_sf"/>
</dbReference>
<dbReference type="InterPro" id="IPR016138">
    <property type="entry name" value="Ribosome_inactivat_prot_sub1"/>
</dbReference>
<accession>J3LCA2</accession>
<dbReference type="Gene3D" id="3.40.420.10">
    <property type="entry name" value="Ricin (A subunit), domain 1"/>
    <property type="match status" value="1"/>
</dbReference>
<evidence type="ECO:0000313" key="2">
    <source>
        <dbReference type="EnsemblPlants" id="OB02G22690.1"/>
    </source>
</evidence>
<keyword evidence="1" id="KW-0611">Plant defense</keyword>
<dbReference type="InterPro" id="IPR001574">
    <property type="entry name" value="Ribosome_inactivat_prot"/>
</dbReference>
<keyword evidence="3" id="KW-1185">Reference proteome</keyword>